<dbReference type="EMBL" id="QXEV01000005">
    <property type="protein sequence ID" value="RIA77931.1"/>
    <property type="molecule type" value="Genomic_DNA"/>
</dbReference>
<feature type="transmembrane region" description="Helical" evidence="1">
    <location>
        <begin position="225"/>
        <end position="246"/>
    </location>
</feature>
<dbReference type="RefSeq" id="WP_119015880.1">
    <property type="nucleotide sequence ID" value="NZ_QXEV01000005.1"/>
</dbReference>
<dbReference type="InterPro" id="IPR010982">
    <property type="entry name" value="Lambda_DNA-bd_dom_sf"/>
</dbReference>
<dbReference type="AlphaFoldDB" id="A0A397S5D4"/>
<evidence type="ECO:0000313" key="3">
    <source>
        <dbReference type="Proteomes" id="UP000266506"/>
    </source>
</evidence>
<proteinExistence type="predicted"/>
<keyword evidence="1" id="KW-0812">Transmembrane</keyword>
<dbReference type="InParanoid" id="A0A397S5D4"/>
<dbReference type="GO" id="GO:0003677">
    <property type="term" value="F:DNA binding"/>
    <property type="evidence" value="ECO:0007669"/>
    <property type="project" value="InterPro"/>
</dbReference>
<dbReference type="SUPFAM" id="SSF47413">
    <property type="entry name" value="lambda repressor-like DNA-binding domains"/>
    <property type="match status" value="1"/>
</dbReference>
<protein>
    <recommendedName>
        <fullName evidence="4">Helix-turn-helix protein</fullName>
    </recommendedName>
</protein>
<dbReference type="Proteomes" id="UP000266506">
    <property type="component" value="Unassembled WGS sequence"/>
</dbReference>
<name>A0A397S5D4_9MOLU</name>
<keyword evidence="3" id="KW-1185">Reference proteome</keyword>
<reference evidence="2 3" key="1">
    <citation type="submission" date="2018-08" db="EMBL/GenBank/DDBJ databases">
        <title>Genomic Encyclopedia of Archaeal and Bacterial Type Strains, Phase II (KMG-II): from individual species to whole genera.</title>
        <authorList>
            <person name="Goeker M."/>
        </authorList>
    </citation>
    <scope>NUCLEOTIDE SEQUENCE [LARGE SCALE GENOMIC DNA]</scope>
    <source>
        <strain evidence="2 3">ATCC 27112</strain>
    </source>
</reference>
<gene>
    <name evidence="2" type="ORF">EI71_00714</name>
</gene>
<evidence type="ECO:0008006" key="4">
    <source>
        <dbReference type="Google" id="ProtNLM"/>
    </source>
</evidence>
<evidence type="ECO:0000256" key="1">
    <source>
        <dbReference type="SAM" id="Phobius"/>
    </source>
</evidence>
<dbReference type="InterPro" id="IPR001387">
    <property type="entry name" value="Cro/C1-type_HTH"/>
</dbReference>
<comment type="caution">
    <text evidence="2">The sequence shown here is derived from an EMBL/GenBank/DDBJ whole genome shotgun (WGS) entry which is preliminary data.</text>
</comment>
<organism evidence="2 3">
    <name type="scientific">Anaeroplasma bactoclasticum</name>
    <dbReference type="NCBI Taxonomy" id="2088"/>
    <lineage>
        <taxon>Bacteria</taxon>
        <taxon>Bacillati</taxon>
        <taxon>Mycoplasmatota</taxon>
        <taxon>Mollicutes</taxon>
        <taxon>Anaeroplasmatales</taxon>
        <taxon>Anaeroplasmataceae</taxon>
        <taxon>Anaeroplasma</taxon>
    </lineage>
</organism>
<evidence type="ECO:0000313" key="2">
    <source>
        <dbReference type="EMBL" id="RIA77931.1"/>
    </source>
</evidence>
<sequence>MTTGIISNKLKLLKFKKIDLIEYLPLSRATLYVYMDYYEKNMKDQIPNSEFIKLFDYILRDDVTKNDIIKYMLDNFQSDDSIDSKTFSSKDYVIDENVLLLQKNLKVLRKAAGWEYDYLSENTGIQEERLKKIEEGQAKLTKTEAIAIFTSLCRESRERDEDDILPITFFVIFDEHHLLPEEREIGLNYISAVAGSKEKIGKEEFKNTFEKMTGKEIGPLKGTTVAGVVAAAVTAIVVGGLVFRFIKK</sequence>
<keyword evidence="1" id="KW-0472">Membrane</keyword>
<dbReference type="CDD" id="cd00093">
    <property type="entry name" value="HTH_XRE"/>
    <property type="match status" value="1"/>
</dbReference>
<accession>A0A397S5D4</accession>
<keyword evidence="1" id="KW-1133">Transmembrane helix</keyword>